<sequence length="57" mass="5877">MDGSRTAPPRASSPPRRTPPRRAASGHAGGGSARHVQVAAARCLFAAPLLDNARYPA</sequence>
<dbReference type="KEGG" id="fal:FRAAL3671"/>
<dbReference type="STRING" id="326424.FRAAL3671"/>
<evidence type="ECO:0000313" key="3">
    <source>
        <dbReference type="Proteomes" id="UP000000657"/>
    </source>
</evidence>
<dbReference type="Proteomes" id="UP000000657">
    <property type="component" value="Chromosome"/>
</dbReference>
<dbReference type="EMBL" id="CT573213">
    <property type="protein sequence ID" value="CAJ62314.1"/>
    <property type="molecule type" value="Genomic_DNA"/>
</dbReference>
<protein>
    <submittedName>
        <fullName evidence="2">Uncharacterized protein</fullName>
    </submittedName>
</protein>
<proteinExistence type="predicted"/>
<organism evidence="2 3">
    <name type="scientific">Frankia alni (strain DSM 45986 / CECT 9034 / ACN14a)</name>
    <dbReference type="NCBI Taxonomy" id="326424"/>
    <lineage>
        <taxon>Bacteria</taxon>
        <taxon>Bacillati</taxon>
        <taxon>Actinomycetota</taxon>
        <taxon>Actinomycetes</taxon>
        <taxon>Frankiales</taxon>
        <taxon>Frankiaceae</taxon>
        <taxon>Frankia</taxon>
    </lineage>
</organism>
<evidence type="ECO:0000313" key="2">
    <source>
        <dbReference type="EMBL" id="CAJ62314.1"/>
    </source>
</evidence>
<name>Q0RJJ8_FRAAA</name>
<accession>Q0RJJ8</accession>
<gene>
    <name evidence="2" type="ordered locus">FRAAL3671</name>
</gene>
<keyword evidence="3" id="KW-1185">Reference proteome</keyword>
<feature type="region of interest" description="Disordered" evidence="1">
    <location>
        <begin position="1"/>
        <end position="35"/>
    </location>
</feature>
<reference evidence="2 3" key="1">
    <citation type="journal article" date="2007" name="Genome Res.">
        <title>Genome characteristics of facultatively symbiotic Frankia sp. strains reflect host range and host plant biogeography.</title>
        <authorList>
            <person name="Normand P."/>
            <person name="Lapierre P."/>
            <person name="Tisa L.S."/>
            <person name="Gogarten J.P."/>
            <person name="Alloisio N."/>
            <person name="Bagnarol E."/>
            <person name="Bassi C.A."/>
            <person name="Berry A.M."/>
            <person name="Bickhart D.M."/>
            <person name="Choisne N."/>
            <person name="Couloux A."/>
            <person name="Cournoyer B."/>
            <person name="Cruveiller S."/>
            <person name="Daubin V."/>
            <person name="Demange N."/>
            <person name="Francino M.P."/>
            <person name="Goltsman E."/>
            <person name="Huang Y."/>
            <person name="Kopp O.R."/>
            <person name="Labarre L."/>
            <person name="Lapidus A."/>
            <person name="Lavire C."/>
            <person name="Marechal J."/>
            <person name="Martinez M."/>
            <person name="Mastronunzio J.E."/>
            <person name="Mullin B.C."/>
            <person name="Niemann J."/>
            <person name="Pujic P."/>
            <person name="Rawnsley T."/>
            <person name="Rouy Z."/>
            <person name="Schenowitz C."/>
            <person name="Sellstedt A."/>
            <person name="Tavares F."/>
            <person name="Tomkins J.P."/>
            <person name="Vallenet D."/>
            <person name="Valverde C."/>
            <person name="Wall L.G."/>
            <person name="Wang Y."/>
            <person name="Medigue C."/>
            <person name="Benson D.R."/>
        </authorList>
    </citation>
    <scope>NUCLEOTIDE SEQUENCE [LARGE SCALE GENOMIC DNA]</scope>
    <source>
        <strain evidence="3">DSM 45986 / CECT 9034 / ACN14a</strain>
    </source>
</reference>
<feature type="compositionally biased region" description="Low complexity" evidence="1">
    <location>
        <begin position="1"/>
        <end position="26"/>
    </location>
</feature>
<dbReference type="HOGENOM" id="CLU_2990121_0_0_11"/>
<evidence type="ECO:0000256" key="1">
    <source>
        <dbReference type="SAM" id="MobiDB-lite"/>
    </source>
</evidence>
<dbReference type="AlphaFoldDB" id="Q0RJJ8"/>